<dbReference type="OrthoDB" id="3541266at2759"/>
<feature type="region of interest" description="Disordered" evidence="1">
    <location>
        <begin position="315"/>
        <end position="339"/>
    </location>
</feature>
<evidence type="ECO:0000259" key="2">
    <source>
        <dbReference type="Pfam" id="PF20233"/>
    </source>
</evidence>
<reference evidence="4" key="1">
    <citation type="submission" date="2016-03" db="EMBL/GenBank/DDBJ databases">
        <authorList>
            <person name="Guldener U."/>
        </authorList>
    </citation>
    <scope>NUCLEOTIDE SEQUENCE [LARGE SCALE GENOMIC DNA]</scope>
    <source>
        <strain evidence="4">04CH-RAC-A.6.1</strain>
    </source>
</reference>
<name>A0A1E1KW26_9HELO</name>
<protein>
    <recommendedName>
        <fullName evidence="2">DUF6590 domain-containing protein</fullName>
    </recommendedName>
</protein>
<dbReference type="EMBL" id="FJUX01000056">
    <property type="protein sequence ID" value="CZT02397.1"/>
    <property type="molecule type" value="Genomic_DNA"/>
</dbReference>
<proteinExistence type="predicted"/>
<evidence type="ECO:0000313" key="4">
    <source>
        <dbReference type="Proteomes" id="UP000178912"/>
    </source>
</evidence>
<feature type="domain" description="DUF6590" evidence="2">
    <location>
        <begin position="138"/>
        <end position="288"/>
    </location>
</feature>
<dbReference type="Proteomes" id="UP000178912">
    <property type="component" value="Unassembled WGS sequence"/>
</dbReference>
<evidence type="ECO:0000313" key="3">
    <source>
        <dbReference type="EMBL" id="CZT02397.1"/>
    </source>
</evidence>
<dbReference type="InterPro" id="IPR046497">
    <property type="entry name" value="DUF6590"/>
</dbReference>
<gene>
    <name evidence="3" type="ORF">RAG0_09584</name>
</gene>
<accession>A0A1E1KW26</accession>
<keyword evidence="4" id="KW-1185">Reference proteome</keyword>
<sequence>MSYSARLGGLKAKLETERQDKANTANATVVPTSASTIWQQKAVATYGSENPGVPQQRATSVANISAPYKYAGNAKGGSSRPASTLGMGGLSVNNGRINQPTGGGAMRAVYANTSQVMRPQPSIGAMNQRPTDAFHPKAAFQPGVIFSAVTHEHHYRQDRVDYTNANQTETNFGVTNSKFRKFVILACFENHVMALPILTHQGRGLSSKRNKHEFVSVRERSLEGIAAPSESKHAILWAELYPSFQNASAWHRMTDQCCLHFTKPYSHNIEHKCTISGKLENASTNRLQKLFQDAVINKAAGGGTNRAEFQTPLTSLQESPTTPRGHTFPSQQAPITGTGYRQTNIWSSTRSNLSQSSISVR</sequence>
<dbReference type="Pfam" id="PF20233">
    <property type="entry name" value="DUF6590"/>
    <property type="match status" value="1"/>
</dbReference>
<dbReference type="AlphaFoldDB" id="A0A1E1KW26"/>
<organism evidence="3 4">
    <name type="scientific">Rhynchosporium agropyri</name>
    <dbReference type="NCBI Taxonomy" id="914238"/>
    <lineage>
        <taxon>Eukaryota</taxon>
        <taxon>Fungi</taxon>
        <taxon>Dikarya</taxon>
        <taxon>Ascomycota</taxon>
        <taxon>Pezizomycotina</taxon>
        <taxon>Leotiomycetes</taxon>
        <taxon>Helotiales</taxon>
        <taxon>Ploettnerulaceae</taxon>
        <taxon>Rhynchosporium</taxon>
    </lineage>
</organism>
<evidence type="ECO:0000256" key="1">
    <source>
        <dbReference type="SAM" id="MobiDB-lite"/>
    </source>
</evidence>